<dbReference type="PANTHER" id="PTHR33406">
    <property type="entry name" value="MEMBRANE PROTEIN MJ1562-RELATED"/>
    <property type="match status" value="1"/>
</dbReference>
<evidence type="ECO:0000256" key="1">
    <source>
        <dbReference type="ARBA" id="ARBA00004651"/>
    </source>
</evidence>
<accession>A0A832YSI9</accession>
<evidence type="ECO:0000256" key="5">
    <source>
        <dbReference type="ARBA" id="ARBA00023136"/>
    </source>
</evidence>
<keyword evidence="2" id="KW-1003">Cell membrane</keyword>
<comment type="subcellular location">
    <subcellularLocation>
        <location evidence="1">Cell membrane</location>
        <topology evidence="1">Multi-pass membrane protein</topology>
    </subcellularLocation>
</comment>
<sequence>IDYGIHLMHRYEEERKKKNTLTKSIETAVVSTGMAVMATTATTVVGFLALVIAPLPMMANLGKVCGLGIFFCMVSVITLLPALIIIEEKYILPIIKKEKR</sequence>
<evidence type="ECO:0000256" key="6">
    <source>
        <dbReference type="SAM" id="Phobius"/>
    </source>
</evidence>
<dbReference type="Pfam" id="PF03176">
    <property type="entry name" value="MMPL"/>
    <property type="match status" value="1"/>
</dbReference>
<evidence type="ECO:0000259" key="7">
    <source>
        <dbReference type="PROSITE" id="PS50156"/>
    </source>
</evidence>
<dbReference type="InterPro" id="IPR000731">
    <property type="entry name" value="SSD"/>
</dbReference>
<comment type="caution">
    <text evidence="8">The sequence shown here is derived from an EMBL/GenBank/DDBJ whole genome shotgun (WGS) entry which is preliminary data.</text>
</comment>
<keyword evidence="5 6" id="KW-0472">Membrane</keyword>
<reference evidence="8" key="1">
    <citation type="journal article" date="2020" name="ISME J.">
        <title>Gammaproteobacteria mediating utilization of methyl-, sulfur- and petroleum organic compounds in deep ocean hydrothermal plumes.</title>
        <authorList>
            <person name="Zhou Z."/>
            <person name="Liu Y."/>
            <person name="Pan J."/>
            <person name="Cron B.R."/>
            <person name="Toner B.M."/>
            <person name="Anantharaman K."/>
            <person name="Breier J.A."/>
            <person name="Dick G.J."/>
            <person name="Li M."/>
        </authorList>
    </citation>
    <scope>NUCLEOTIDE SEQUENCE</scope>
    <source>
        <strain evidence="8">SZUA-1385</strain>
    </source>
</reference>
<evidence type="ECO:0000256" key="3">
    <source>
        <dbReference type="ARBA" id="ARBA00022692"/>
    </source>
</evidence>
<dbReference type="AlphaFoldDB" id="A0A832YSI9"/>
<feature type="domain" description="SSD" evidence="7">
    <location>
        <begin position="1"/>
        <end position="86"/>
    </location>
</feature>
<dbReference type="PANTHER" id="PTHR33406:SF13">
    <property type="entry name" value="MEMBRANE PROTEIN YDFJ"/>
    <property type="match status" value="1"/>
</dbReference>
<dbReference type="Gene3D" id="1.20.1640.10">
    <property type="entry name" value="Multidrug efflux transporter AcrB transmembrane domain"/>
    <property type="match status" value="1"/>
</dbReference>
<dbReference type="InterPro" id="IPR004869">
    <property type="entry name" value="MMPL_dom"/>
</dbReference>
<gene>
    <name evidence="8" type="ORF">EYG76_03130</name>
</gene>
<evidence type="ECO:0000313" key="9">
    <source>
        <dbReference type="Proteomes" id="UP000605144"/>
    </source>
</evidence>
<dbReference type="PROSITE" id="PS50156">
    <property type="entry name" value="SSD"/>
    <property type="match status" value="1"/>
</dbReference>
<keyword evidence="4 6" id="KW-1133">Transmembrane helix</keyword>
<evidence type="ECO:0000256" key="4">
    <source>
        <dbReference type="ARBA" id="ARBA00022989"/>
    </source>
</evidence>
<proteinExistence type="predicted"/>
<dbReference type="SUPFAM" id="SSF82866">
    <property type="entry name" value="Multidrug efflux transporter AcrB transmembrane domain"/>
    <property type="match status" value="1"/>
</dbReference>
<dbReference type="EMBL" id="DQSV01000058">
    <property type="protein sequence ID" value="HIP17281.1"/>
    <property type="molecule type" value="Genomic_DNA"/>
</dbReference>
<dbReference type="InterPro" id="IPR050545">
    <property type="entry name" value="Mycobact_MmpL"/>
</dbReference>
<organism evidence="8 9">
    <name type="scientific">Methanothermococcus okinawensis</name>
    <dbReference type="NCBI Taxonomy" id="155863"/>
    <lineage>
        <taxon>Archaea</taxon>
        <taxon>Methanobacteriati</taxon>
        <taxon>Methanobacteriota</taxon>
        <taxon>Methanomada group</taxon>
        <taxon>Methanococci</taxon>
        <taxon>Methanococcales</taxon>
        <taxon>Methanococcaceae</taxon>
        <taxon>Methanothermococcus</taxon>
    </lineage>
</organism>
<name>A0A832YSI9_9EURY</name>
<dbReference type="Proteomes" id="UP000605144">
    <property type="component" value="Unassembled WGS sequence"/>
</dbReference>
<keyword evidence="3 6" id="KW-0812">Transmembrane</keyword>
<feature type="transmembrane region" description="Helical" evidence="6">
    <location>
        <begin position="25"/>
        <end position="55"/>
    </location>
</feature>
<evidence type="ECO:0000313" key="8">
    <source>
        <dbReference type="EMBL" id="HIP17281.1"/>
    </source>
</evidence>
<dbReference type="GO" id="GO:0005886">
    <property type="term" value="C:plasma membrane"/>
    <property type="evidence" value="ECO:0007669"/>
    <property type="project" value="UniProtKB-SubCell"/>
</dbReference>
<feature type="transmembrane region" description="Helical" evidence="6">
    <location>
        <begin position="67"/>
        <end position="86"/>
    </location>
</feature>
<protein>
    <submittedName>
        <fullName evidence="8">RND family transporter</fullName>
    </submittedName>
</protein>
<feature type="non-terminal residue" evidence="8">
    <location>
        <position position="1"/>
    </location>
</feature>
<evidence type="ECO:0000256" key="2">
    <source>
        <dbReference type="ARBA" id="ARBA00022475"/>
    </source>
</evidence>